<dbReference type="Gene3D" id="3.40.50.2300">
    <property type="match status" value="2"/>
</dbReference>
<evidence type="ECO:0000313" key="6">
    <source>
        <dbReference type="Proteomes" id="UP001501231"/>
    </source>
</evidence>
<feature type="domain" description="HTH lacI-type" evidence="4">
    <location>
        <begin position="1"/>
        <end position="44"/>
    </location>
</feature>
<organism evidence="5 6">
    <name type="scientific">Actinomadura vinacea</name>
    <dbReference type="NCBI Taxonomy" id="115336"/>
    <lineage>
        <taxon>Bacteria</taxon>
        <taxon>Bacillati</taxon>
        <taxon>Actinomycetota</taxon>
        <taxon>Actinomycetes</taxon>
        <taxon>Streptosporangiales</taxon>
        <taxon>Thermomonosporaceae</taxon>
        <taxon>Actinomadura</taxon>
    </lineage>
</organism>
<dbReference type="InterPro" id="IPR010982">
    <property type="entry name" value="Lambda_DNA-bd_dom_sf"/>
</dbReference>
<dbReference type="PANTHER" id="PTHR30146">
    <property type="entry name" value="LACI-RELATED TRANSCRIPTIONAL REPRESSOR"/>
    <property type="match status" value="1"/>
</dbReference>
<accession>A0ABN3K4T6</accession>
<dbReference type="Proteomes" id="UP001501231">
    <property type="component" value="Unassembled WGS sequence"/>
</dbReference>
<dbReference type="GO" id="GO:0003677">
    <property type="term" value="F:DNA binding"/>
    <property type="evidence" value="ECO:0007669"/>
    <property type="project" value="UniProtKB-KW"/>
</dbReference>
<reference evidence="5 6" key="1">
    <citation type="journal article" date="2019" name="Int. J. Syst. Evol. Microbiol.">
        <title>The Global Catalogue of Microorganisms (GCM) 10K type strain sequencing project: providing services to taxonomists for standard genome sequencing and annotation.</title>
        <authorList>
            <consortium name="The Broad Institute Genomics Platform"/>
            <consortium name="The Broad Institute Genome Sequencing Center for Infectious Disease"/>
            <person name="Wu L."/>
            <person name="Ma J."/>
        </authorList>
    </citation>
    <scope>NUCLEOTIDE SEQUENCE [LARGE SCALE GENOMIC DNA]</scope>
    <source>
        <strain evidence="5 6">JCM 3325</strain>
    </source>
</reference>
<dbReference type="CDD" id="cd06296">
    <property type="entry name" value="PBP1_CatR-like"/>
    <property type="match status" value="1"/>
</dbReference>
<evidence type="ECO:0000256" key="3">
    <source>
        <dbReference type="ARBA" id="ARBA00023163"/>
    </source>
</evidence>
<dbReference type="InterPro" id="IPR028082">
    <property type="entry name" value="Peripla_BP_I"/>
</dbReference>
<keyword evidence="1" id="KW-0805">Transcription regulation</keyword>
<dbReference type="SUPFAM" id="SSF53822">
    <property type="entry name" value="Periplasmic binding protein-like I"/>
    <property type="match status" value="1"/>
</dbReference>
<dbReference type="InterPro" id="IPR046335">
    <property type="entry name" value="LacI/GalR-like_sensor"/>
</dbReference>
<dbReference type="InterPro" id="IPR000843">
    <property type="entry name" value="HTH_LacI"/>
</dbReference>
<gene>
    <name evidence="5" type="ORF">GCM10010191_78840</name>
</gene>
<proteinExistence type="predicted"/>
<dbReference type="CDD" id="cd01392">
    <property type="entry name" value="HTH_LacI"/>
    <property type="match status" value="1"/>
</dbReference>
<dbReference type="EMBL" id="BAAARW010000037">
    <property type="protein sequence ID" value="GAA2449440.1"/>
    <property type="molecule type" value="Genomic_DNA"/>
</dbReference>
<name>A0ABN3K4T6_9ACTN</name>
<keyword evidence="6" id="KW-1185">Reference proteome</keyword>
<evidence type="ECO:0000256" key="2">
    <source>
        <dbReference type="ARBA" id="ARBA00023125"/>
    </source>
</evidence>
<evidence type="ECO:0000256" key="1">
    <source>
        <dbReference type="ARBA" id="ARBA00023015"/>
    </source>
</evidence>
<evidence type="ECO:0000259" key="4">
    <source>
        <dbReference type="PROSITE" id="PS50932"/>
    </source>
</evidence>
<keyword evidence="3" id="KW-0804">Transcription</keyword>
<keyword evidence="2 5" id="KW-0238">DNA-binding</keyword>
<dbReference type="PROSITE" id="PS50932">
    <property type="entry name" value="HTH_LACI_2"/>
    <property type="match status" value="1"/>
</dbReference>
<dbReference type="Pfam" id="PF00356">
    <property type="entry name" value="LacI"/>
    <property type="match status" value="1"/>
</dbReference>
<sequence>MSVSTVSKVLNGRADVAEGTRSRVEELLDRHAYPRTRRRGSDPAGLIDIVFDELDSPWAVEIIRGAEEVAHASGVGTVVSAIHARSEPADEPARQWLDNLERRRSEGVILVLDELTPDQQARLSALEVPYVVIDPRGEPDPEVPSIGAANWAGGLAATQHLIDLGHRRIAIISGPSGMLCSRARLDGYRGALESAGLPADPALVRYGDFHHESGYVQAGLLLELPDPPTAVFAGSDQQAYGACEAARERGLRIPQDLSIVGFDDLSVSRWFSPPLTTVRQPLAEMGSLAARTLFRLARGETLETRRVELATELVLRESTAPPARRDTP</sequence>
<dbReference type="Gene3D" id="1.10.260.40">
    <property type="entry name" value="lambda repressor-like DNA-binding domains"/>
    <property type="match status" value="1"/>
</dbReference>
<evidence type="ECO:0000313" key="5">
    <source>
        <dbReference type="EMBL" id="GAA2449440.1"/>
    </source>
</evidence>
<comment type="caution">
    <text evidence="5">The sequence shown here is derived from an EMBL/GenBank/DDBJ whole genome shotgun (WGS) entry which is preliminary data.</text>
</comment>
<dbReference type="Pfam" id="PF13377">
    <property type="entry name" value="Peripla_BP_3"/>
    <property type="match status" value="1"/>
</dbReference>
<protein>
    <submittedName>
        <fullName evidence="5">LacI family DNA-binding transcriptional regulator</fullName>
    </submittedName>
</protein>
<dbReference type="PANTHER" id="PTHR30146:SF153">
    <property type="entry name" value="LACTOSE OPERON REPRESSOR"/>
    <property type="match status" value="1"/>
</dbReference>